<gene>
    <name evidence="2" type="ORF">B7R76_02235</name>
</gene>
<organism evidence="2 3">
    <name type="scientific">Mageeibacillus indolicus</name>
    <dbReference type="NCBI Taxonomy" id="884684"/>
    <lineage>
        <taxon>Bacteria</taxon>
        <taxon>Bacillati</taxon>
        <taxon>Bacillota</taxon>
        <taxon>Clostridia</taxon>
        <taxon>Eubacteriales</taxon>
        <taxon>Oscillospiraceae</taxon>
        <taxon>Mageeibacillus</taxon>
    </lineage>
</organism>
<feature type="transmembrane region" description="Helical" evidence="1">
    <location>
        <begin position="40"/>
        <end position="58"/>
    </location>
</feature>
<dbReference type="InterPro" id="IPR005325">
    <property type="entry name" value="DUF308_memb"/>
</dbReference>
<evidence type="ECO:0008006" key="4">
    <source>
        <dbReference type="Google" id="ProtNLM"/>
    </source>
</evidence>
<dbReference type="Proteomes" id="UP000236394">
    <property type="component" value="Unassembled WGS sequence"/>
</dbReference>
<reference evidence="3" key="1">
    <citation type="submission" date="2017-04" db="EMBL/GenBank/DDBJ databases">
        <authorList>
            <person name="Bumgarner R.E."/>
            <person name="Fredricks D.N."/>
            <person name="Srinivasan S."/>
        </authorList>
    </citation>
    <scope>NUCLEOTIDE SEQUENCE [LARGE SCALE GENOMIC DNA]</scope>
    <source>
        <strain evidence="3">KA00405</strain>
    </source>
</reference>
<evidence type="ECO:0000256" key="1">
    <source>
        <dbReference type="SAM" id="Phobius"/>
    </source>
</evidence>
<name>A0A2J8B4M2_9FIRM</name>
<feature type="transmembrane region" description="Helical" evidence="1">
    <location>
        <begin position="95"/>
        <end position="115"/>
    </location>
</feature>
<keyword evidence="1" id="KW-0472">Membrane</keyword>
<dbReference type="EMBL" id="NBZD01000001">
    <property type="protein sequence ID" value="PNH19720.1"/>
    <property type="molecule type" value="Genomic_DNA"/>
</dbReference>
<evidence type="ECO:0000313" key="2">
    <source>
        <dbReference type="EMBL" id="PNH19720.1"/>
    </source>
</evidence>
<feature type="transmembrane region" description="Helical" evidence="1">
    <location>
        <begin position="70"/>
        <end position="89"/>
    </location>
</feature>
<evidence type="ECO:0000313" key="3">
    <source>
        <dbReference type="Proteomes" id="UP000236394"/>
    </source>
</evidence>
<keyword evidence="1" id="KW-1133">Transmembrane helix</keyword>
<sequence>MSMVSAPTPYLEEFFKIAVPYIFPLIGVACIVEPYIMTDYAPLLLGTLMILGGIYSHLEAIRHKTYSELANVDMATSLMMVVVGSIILFKRDNAIEFMGYVWGLLGIIKGARLFDQSIYYAYIKQKWLLKVFWGIANIFLGVFLLIDPAENFSHHVVILGFELIAYSAQHLNVPSFLMNKLKEIKAFPRK</sequence>
<dbReference type="Pfam" id="PF03729">
    <property type="entry name" value="DUF308"/>
    <property type="match status" value="1"/>
</dbReference>
<feature type="transmembrane region" description="Helical" evidence="1">
    <location>
        <begin position="127"/>
        <end position="146"/>
    </location>
</feature>
<dbReference type="AlphaFoldDB" id="A0A2J8B4M2"/>
<accession>A0A2J8B4M2</accession>
<protein>
    <recommendedName>
        <fullName evidence="4">DUF308 domain-containing protein</fullName>
    </recommendedName>
</protein>
<dbReference type="RefSeq" id="WP_081470241.1">
    <property type="nucleotide sequence ID" value="NZ_NBZD01000001.1"/>
</dbReference>
<feature type="transmembrane region" description="Helical" evidence="1">
    <location>
        <begin position="152"/>
        <end position="173"/>
    </location>
</feature>
<proteinExistence type="predicted"/>
<comment type="caution">
    <text evidence="2">The sequence shown here is derived from an EMBL/GenBank/DDBJ whole genome shotgun (WGS) entry which is preliminary data.</text>
</comment>
<keyword evidence="1" id="KW-0812">Transmembrane</keyword>